<name>A0A0D2FM05_9EURO</name>
<dbReference type="EMBL" id="KN846958">
    <property type="protein sequence ID" value="KIW69128.1"/>
    <property type="molecule type" value="Genomic_DNA"/>
</dbReference>
<dbReference type="InterPro" id="IPR038883">
    <property type="entry name" value="AN11006-like"/>
</dbReference>
<gene>
    <name evidence="1" type="ORF">PV04_05021</name>
</gene>
<accession>A0A0D2FM05</accession>
<evidence type="ECO:0000313" key="1">
    <source>
        <dbReference type="EMBL" id="KIW69128.1"/>
    </source>
</evidence>
<proteinExistence type="predicted"/>
<sequence length="294" mass="33346">MVSFLDFPFELRQQIYDLVLSVQHLKVQHISDPAWSEAEKPAGVPSLFMVNKAVSEEAAASFYSRAVLNITPLRPPAYLFDLLNSNGPKHNLAFELDILFAACPHRHLQRIKTAHVFSSQRDAINAEAYEALLRWLADNTAVQEIHLSHRLMTRLRKARTNVNALSNVHNAAPNLSLLRTIHVYRHDPRSTWELTRMVEIKDALRGARMPILQAYVIEAGGLDDALLDPRWDLRRSSTVEEVDALHKTISAWLDSLLAADDVCKHAELDRPQIGGRSALYQVCFVFGRRRSNDD</sequence>
<reference evidence="1 2" key="1">
    <citation type="submission" date="2015-01" db="EMBL/GenBank/DDBJ databases">
        <title>The Genome Sequence of Capronia semiimmersa CBS27337.</title>
        <authorList>
            <consortium name="The Broad Institute Genomics Platform"/>
            <person name="Cuomo C."/>
            <person name="de Hoog S."/>
            <person name="Gorbushina A."/>
            <person name="Stielow B."/>
            <person name="Teixiera M."/>
            <person name="Abouelleil A."/>
            <person name="Chapman S.B."/>
            <person name="Priest M."/>
            <person name="Young S.K."/>
            <person name="Wortman J."/>
            <person name="Nusbaum C."/>
            <person name="Birren B."/>
        </authorList>
    </citation>
    <scope>NUCLEOTIDE SEQUENCE [LARGE SCALE GENOMIC DNA]</scope>
    <source>
        <strain evidence="1 2">CBS 27337</strain>
    </source>
</reference>
<dbReference type="AlphaFoldDB" id="A0A0D2FM05"/>
<dbReference type="PANTHER" id="PTHR42085">
    <property type="entry name" value="F-BOX DOMAIN-CONTAINING PROTEIN"/>
    <property type="match status" value="1"/>
</dbReference>
<dbReference type="PANTHER" id="PTHR42085:SF2">
    <property type="entry name" value="F-BOX DOMAIN-CONTAINING PROTEIN"/>
    <property type="match status" value="1"/>
</dbReference>
<evidence type="ECO:0000313" key="2">
    <source>
        <dbReference type="Proteomes" id="UP000054266"/>
    </source>
</evidence>
<keyword evidence="2" id="KW-1185">Reference proteome</keyword>
<protein>
    <recommendedName>
        <fullName evidence="3">F-box domain-containing protein</fullName>
    </recommendedName>
</protein>
<dbReference type="Proteomes" id="UP000054266">
    <property type="component" value="Unassembled WGS sequence"/>
</dbReference>
<evidence type="ECO:0008006" key="3">
    <source>
        <dbReference type="Google" id="ProtNLM"/>
    </source>
</evidence>
<organism evidence="1 2">
    <name type="scientific">Phialophora macrospora</name>
    <dbReference type="NCBI Taxonomy" id="1851006"/>
    <lineage>
        <taxon>Eukaryota</taxon>
        <taxon>Fungi</taxon>
        <taxon>Dikarya</taxon>
        <taxon>Ascomycota</taxon>
        <taxon>Pezizomycotina</taxon>
        <taxon>Eurotiomycetes</taxon>
        <taxon>Chaetothyriomycetidae</taxon>
        <taxon>Chaetothyriales</taxon>
        <taxon>Herpotrichiellaceae</taxon>
        <taxon>Phialophora</taxon>
    </lineage>
</organism>
<dbReference type="HOGENOM" id="CLU_953179_0_0_1"/>